<name>A0ABU5ZVD5_9FLAO</name>
<dbReference type="RefSeq" id="WP_324179416.1">
    <property type="nucleotide sequence ID" value="NZ_BAABAW010000007.1"/>
</dbReference>
<sequence>MKPLRKAEATILEGYRVALENAKNQPIIASEMAELGYDAHKIREGEQLLADTQKVYDHKKQEDDETTQASANFKSQNQKLDELYKNHRKKAKVIFRKEPEMLKRLNLLGRIPQNYDLKMDVIRKFYSELQQDQQLQQKLETLRVTQKVIDKSIKQVKNVEDKRAEYIKEVGESQDATQQKRMAFAKIDDWMRDFYAVADIALEDQPQLMEALGKRRKS</sequence>
<proteinExistence type="predicted"/>
<keyword evidence="2" id="KW-1185">Reference proteome</keyword>
<dbReference type="EMBL" id="JAYKLX010000003">
    <property type="protein sequence ID" value="MEB3345391.1"/>
    <property type="molecule type" value="Genomic_DNA"/>
</dbReference>
<evidence type="ECO:0000313" key="2">
    <source>
        <dbReference type="Proteomes" id="UP001327027"/>
    </source>
</evidence>
<dbReference type="Proteomes" id="UP001327027">
    <property type="component" value="Unassembled WGS sequence"/>
</dbReference>
<organism evidence="1 2">
    <name type="scientific">Aquimarina gracilis</name>
    <dbReference type="NCBI Taxonomy" id="874422"/>
    <lineage>
        <taxon>Bacteria</taxon>
        <taxon>Pseudomonadati</taxon>
        <taxon>Bacteroidota</taxon>
        <taxon>Flavobacteriia</taxon>
        <taxon>Flavobacteriales</taxon>
        <taxon>Flavobacteriaceae</taxon>
        <taxon>Aquimarina</taxon>
    </lineage>
</organism>
<reference evidence="1 2" key="1">
    <citation type="journal article" date="2013" name="Int. J. Syst. Evol. Microbiol.">
        <title>Aquimarina gracilis sp. nov., isolated from the gut microflora of a mussel, Mytilus coruscus, and emended description of Aquimarina spongiae.</title>
        <authorList>
            <person name="Park S.C."/>
            <person name="Choe H.N."/>
            <person name="Baik K.S."/>
            <person name="Seong C.N."/>
        </authorList>
    </citation>
    <scope>NUCLEOTIDE SEQUENCE [LARGE SCALE GENOMIC DNA]</scope>
    <source>
        <strain evidence="1 2">PSC32</strain>
    </source>
</reference>
<comment type="caution">
    <text evidence="1">The sequence shown here is derived from an EMBL/GenBank/DDBJ whole genome shotgun (WGS) entry which is preliminary data.</text>
</comment>
<gene>
    <name evidence="1" type="ORF">U6A24_07980</name>
</gene>
<protein>
    <submittedName>
        <fullName evidence="1">Uncharacterized protein</fullName>
    </submittedName>
</protein>
<evidence type="ECO:0000313" key="1">
    <source>
        <dbReference type="EMBL" id="MEB3345391.1"/>
    </source>
</evidence>
<accession>A0ABU5ZVD5</accession>